<evidence type="ECO:0000256" key="1">
    <source>
        <dbReference type="SAM" id="MobiDB-lite"/>
    </source>
</evidence>
<protein>
    <submittedName>
        <fullName evidence="2">Uncharacterized protein</fullName>
    </submittedName>
</protein>
<dbReference type="AlphaFoldDB" id="A2SNG0"/>
<evidence type="ECO:0000313" key="2">
    <source>
        <dbReference type="EMBL" id="ABM97099.1"/>
    </source>
</evidence>
<reference evidence="2 3" key="1">
    <citation type="journal article" date="2007" name="J. Bacteriol.">
        <title>Whole-genome analysis of the methyl tert-butyl ether-degrading beta-proteobacterium Methylibium petroleiphilum PM1.</title>
        <authorList>
            <person name="Kane S.R."/>
            <person name="Chakicherla A.Y."/>
            <person name="Chain P.S.G."/>
            <person name="Schmidt R."/>
            <person name="Shin M.W."/>
            <person name="Legler T.C."/>
            <person name="Scow K.M."/>
            <person name="Larimer F.W."/>
            <person name="Lucas S.M."/>
            <person name="Richardson P.M."/>
            <person name="Hristova K.R."/>
        </authorList>
    </citation>
    <scope>NUCLEOTIDE SEQUENCE [LARGE SCALE GENOMIC DNA]</scope>
    <source>
        <strain evidence="3">ATCC BAA-1232 / LMG 22953 / PM1</strain>
        <plasmid evidence="2 3">RPME01</plasmid>
    </source>
</reference>
<gene>
    <name evidence="2" type="ordered locus">Mpe_B0324</name>
</gene>
<proteinExistence type="predicted"/>
<dbReference type="HOGENOM" id="CLU_2106096_0_0_4"/>
<dbReference type="RefSeq" id="WP_011831687.1">
    <property type="nucleotide sequence ID" value="NC_008826.1"/>
</dbReference>
<sequence>MNTITTTTARPSLGATAIEVWRAWKAEGYLAGTSVYASAVGLGELTFQNDGLYRVVDAHLITKLSKDAEDEAWDALLKGQLQIYRRRNAPLSGASTAPTQILHQATGRQIPSGLE</sequence>
<keyword evidence="3" id="KW-1185">Reference proteome</keyword>
<organism evidence="2 3">
    <name type="scientific">Methylibium petroleiphilum (strain ATCC BAA-1232 / LMG 22953 / PM1)</name>
    <dbReference type="NCBI Taxonomy" id="420662"/>
    <lineage>
        <taxon>Bacteria</taxon>
        <taxon>Pseudomonadati</taxon>
        <taxon>Pseudomonadota</taxon>
        <taxon>Betaproteobacteria</taxon>
        <taxon>Burkholderiales</taxon>
        <taxon>Sphaerotilaceae</taxon>
        <taxon>Methylibium</taxon>
    </lineage>
</organism>
<feature type="compositionally biased region" description="Polar residues" evidence="1">
    <location>
        <begin position="93"/>
        <end position="109"/>
    </location>
</feature>
<dbReference type="KEGG" id="mpt:Mpe_B0324"/>
<keyword evidence="2" id="KW-0614">Plasmid</keyword>
<name>A2SNG0_METPP</name>
<accession>A2SNG0</accession>
<geneLocation type="plasmid" evidence="2 3">
    <name>RPME01</name>
</geneLocation>
<evidence type="ECO:0000313" key="3">
    <source>
        <dbReference type="Proteomes" id="UP000000366"/>
    </source>
</evidence>
<dbReference type="EMBL" id="CP000556">
    <property type="protein sequence ID" value="ABM97099.1"/>
    <property type="molecule type" value="Genomic_DNA"/>
</dbReference>
<dbReference type="Proteomes" id="UP000000366">
    <property type="component" value="Plasmid RPME01"/>
</dbReference>
<feature type="region of interest" description="Disordered" evidence="1">
    <location>
        <begin position="92"/>
        <end position="115"/>
    </location>
</feature>